<dbReference type="Gene3D" id="3.90.230.10">
    <property type="entry name" value="Creatinase/methionine aminopeptidase superfamily"/>
    <property type="match status" value="1"/>
</dbReference>
<dbReference type="CDD" id="cd01066">
    <property type="entry name" value="APP_MetAP"/>
    <property type="match status" value="1"/>
</dbReference>
<organism evidence="3 4">
    <name type="scientific">Collybia nuda</name>
    <dbReference type="NCBI Taxonomy" id="64659"/>
    <lineage>
        <taxon>Eukaryota</taxon>
        <taxon>Fungi</taxon>
        <taxon>Dikarya</taxon>
        <taxon>Basidiomycota</taxon>
        <taxon>Agaricomycotina</taxon>
        <taxon>Agaricomycetes</taxon>
        <taxon>Agaricomycetidae</taxon>
        <taxon>Agaricales</taxon>
        <taxon>Tricholomatineae</taxon>
        <taxon>Clitocybaceae</taxon>
        <taxon>Collybia</taxon>
    </lineage>
</organism>
<evidence type="ECO:0000259" key="2">
    <source>
        <dbReference type="Pfam" id="PF00557"/>
    </source>
</evidence>
<dbReference type="Proteomes" id="UP000807353">
    <property type="component" value="Unassembled WGS sequence"/>
</dbReference>
<evidence type="ECO:0000313" key="3">
    <source>
        <dbReference type="EMBL" id="KAF9464889.1"/>
    </source>
</evidence>
<keyword evidence="4" id="KW-1185">Reference proteome</keyword>
<feature type="signal peptide" evidence="1">
    <location>
        <begin position="1"/>
        <end position="15"/>
    </location>
</feature>
<keyword evidence="1" id="KW-0732">Signal</keyword>
<evidence type="ECO:0000313" key="4">
    <source>
        <dbReference type="Proteomes" id="UP000807353"/>
    </source>
</evidence>
<feature type="chain" id="PRO_5040415608" evidence="1">
    <location>
        <begin position="16"/>
        <end position="442"/>
    </location>
</feature>
<dbReference type="EMBL" id="MU150251">
    <property type="protein sequence ID" value="KAF9464889.1"/>
    <property type="molecule type" value="Genomic_DNA"/>
</dbReference>
<reference evidence="3" key="1">
    <citation type="submission" date="2020-11" db="EMBL/GenBank/DDBJ databases">
        <authorList>
            <consortium name="DOE Joint Genome Institute"/>
            <person name="Ahrendt S."/>
            <person name="Riley R."/>
            <person name="Andreopoulos W."/>
            <person name="Labutti K."/>
            <person name="Pangilinan J."/>
            <person name="Ruiz-Duenas F.J."/>
            <person name="Barrasa J.M."/>
            <person name="Sanchez-Garcia M."/>
            <person name="Camarero S."/>
            <person name="Miyauchi S."/>
            <person name="Serrano A."/>
            <person name="Linde D."/>
            <person name="Babiker R."/>
            <person name="Drula E."/>
            <person name="Ayuso-Fernandez I."/>
            <person name="Pacheco R."/>
            <person name="Padilla G."/>
            <person name="Ferreira P."/>
            <person name="Barriuso J."/>
            <person name="Kellner H."/>
            <person name="Castanera R."/>
            <person name="Alfaro M."/>
            <person name="Ramirez L."/>
            <person name="Pisabarro A.G."/>
            <person name="Kuo A."/>
            <person name="Tritt A."/>
            <person name="Lipzen A."/>
            <person name="He G."/>
            <person name="Yan M."/>
            <person name="Ng V."/>
            <person name="Cullen D."/>
            <person name="Martin F."/>
            <person name="Rosso M.-N."/>
            <person name="Henrissat B."/>
            <person name="Hibbett D."/>
            <person name="Martinez A.T."/>
            <person name="Grigoriev I.V."/>
        </authorList>
    </citation>
    <scope>NUCLEOTIDE SEQUENCE</scope>
    <source>
        <strain evidence="3">CBS 247.69</strain>
    </source>
</reference>
<dbReference type="OrthoDB" id="3632757at2759"/>
<comment type="caution">
    <text evidence="3">The sequence shown here is derived from an EMBL/GenBank/DDBJ whole genome shotgun (WGS) entry which is preliminary data.</text>
</comment>
<dbReference type="AlphaFoldDB" id="A0A9P6CLG8"/>
<name>A0A9P6CLG8_9AGAR</name>
<sequence>MKLFYLVALVAAVSGQLHPSRPARYQKLPSLRERARIQDVWRDERVSRIPSLLEKYNADAWLMSQREHAEDTIWWSIKNATDFGAHRRTILMFHRNTASLKGQPNPLIWIDNTGDVWPELRSILKAYDPNTIVLNTDRDIAFGSGLHVGELAVLEEQLGKQWMSRVTNEPHLSIEFVATRVDGQLHYYRKLQEIVWAMLEEGFSHRVIKPGLTTTEDLEWWFRERMQTLNVTTWNQPRISVIVESSFPGWEGTRNVIQEGDLLHIDYGITALGLNTDTQHMAYVLRTDPRMPENDAPESLKEGMKKSNRMQDIVLATMRPGLTGNEVLRLCLAQMEREGIEGQIFSHPIGDWGHDAGAVMGFTNLPKYVPVLGELTLLPDTYYSIELYAYHFVPERNETLRFRQEENAYWSKGTQSWRFVRGRQEKYHLIDGRERNTFIIQT</sequence>
<feature type="domain" description="Peptidase M24" evidence="2">
    <location>
        <begin position="188"/>
        <end position="395"/>
    </location>
</feature>
<dbReference type="Pfam" id="PF00557">
    <property type="entry name" value="Peptidase_M24"/>
    <property type="match status" value="1"/>
</dbReference>
<evidence type="ECO:0000256" key="1">
    <source>
        <dbReference type="SAM" id="SignalP"/>
    </source>
</evidence>
<proteinExistence type="predicted"/>
<accession>A0A9P6CLG8</accession>
<dbReference type="InterPro" id="IPR000994">
    <property type="entry name" value="Pept_M24"/>
</dbReference>
<protein>
    <submittedName>
        <fullName evidence="3">Peptidase M24, structural domain-containing protein</fullName>
    </submittedName>
</protein>
<gene>
    <name evidence="3" type="ORF">BDZ94DRAFT_1255475</name>
</gene>
<dbReference type="SUPFAM" id="SSF55920">
    <property type="entry name" value="Creatinase/aminopeptidase"/>
    <property type="match status" value="1"/>
</dbReference>
<dbReference type="InterPro" id="IPR036005">
    <property type="entry name" value="Creatinase/aminopeptidase-like"/>
</dbReference>